<dbReference type="EMBL" id="CP144055">
    <property type="protein sequence ID" value="WWD18611.1"/>
    <property type="molecule type" value="Genomic_DNA"/>
</dbReference>
<dbReference type="GO" id="GO:0004525">
    <property type="term" value="F:ribonuclease III activity"/>
    <property type="evidence" value="ECO:0007669"/>
    <property type="project" value="InterPro"/>
</dbReference>
<dbReference type="SUPFAM" id="SSF69065">
    <property type="entry name" value="RNase III domain-like"/>
    <property type="match status" value="1"/>
</dbReference>
<dbReference type="PROSITE" id="PS50142">
    <property type="entry name" value="RNASE_3_2"/>
    <property type="match status" value="1"/>
</dbReference>
<dbReference type="InterPro" id="IPR000999">
    <property type="entry name" value="RNase_III_dom"/>
</dbReference>
<dbReference type="Gene3D" id="1.10.1520.10">
    <property type="entry name" value="Ribonuclease III domain"/>
    <property type="match status" value="1"/>
</dbReference>
<evidence type="ECO:0000259" key="2">
    <source>
        <dbReference type="PROSITE" id="PS50142"/>
    </source>
</evidence>
<feature type="region of interest" description="Disordered" evidence="1">
    <location>
        <begin position="376"/>
        <end position="403"/>
    </location>
</feature>
<dbReference type="GO" id="GO:0006396">
    <property type="term" value="P:RNA processing"/>
    <property type="evidence" value="ECO:0007669"/>
    <property type="project" value="InterPro"/>
</dbReference>
<evidence type="ECO:0000313" key="3">
    <source>
        <dbReference type="EMBL" id="WWD18611.1"/>
    </source>
</evidence>
<dbReference type="Pfam" id="PF00636">
    <property type="entry name" value="Ribonuclease_3"/>
    <property type="match status" value="1"/>
</dbReference>
<organism evidence="3 4">
    <name type="scientific">Kwoniella shandongensis</name>
    <dbReference type="NCBI Taxonomy" id="1734106"/>
    <lineage>
        <taxon>Eukaryota</taxon>
        <taxon>Fungi</taxon>
        <taxon>Dikarya</taxon>
        <taxon>Basidiomycota</taxon>
        <taxon>Agaricomycotina</taxon>
        <taxon>Tremellomycetes</taxon>
        <taxon>Tremellales</taxon>
        <taxon>Cryptococcaceae</taxon>
        <taxon>Kwoniella</taxon>
    </lineage>
</organism>
<sequence>MSRTIFEVHTSTYPELLEASSLEELRQYPKEDNGSSLSYDKLVYLGGKLLDSIANIILQDLFPSLSVTDLATISSRLIGDESLAQIANAYDLEAIVAPGDRDLNHQQASERAEADLLRAYIAGVFYSYTTCGQTSTVEKIVLAERNLMEDQVVFDRFVGEGFEPRSLYKKETTLIRLESSPTPTPSIRDGEVKLEINDDDSEDDLAATTLPPILEPRRIDIDLSRRIQGKKEAETQSHTADLENMIKSMMSMSPSPQKPSSIPLVQQRQRASSVRCPDSIPIKQPDAMISLGSSMNPFTSAFEPSSPFAPPVTSPSLTIDPVLSYRDSPSTFDRPTMERGRTNGQAYDHLLTWLTPLLTPLAQQSPAKLATDTVVPLPPTTHLNSSTRSCPSAKEKEEEEEDQQAVGGVQALNQHPLMIGSEHKPVYRKSQVKKGEMWKVVCTVVDKHGSVWQAEGVRPTQQVAKNIAAWRVYRVLERQ</sequence>
<proteinExistence type="predicted"/>
<accession>A0AAJ8MXE1</accession>
<feature type="domain" description="RNase III" evidence="2">
    <location>
        <begin position="31"/>
        <end position="129"/>
    </location>
</feature>
<dbReference type="GeneID" id="43585556"/>
<keyword evidence="4" id="KW-1185">Reference proteome</keyword>
<dbReference type="AlphaFoldDB" id="A0AAJ8MXE1"/>
<name>A0AAJ8MXE1_9TREE</name>
<feature type="region of interest" description="Disordered" evidence="1">
    <location>
        <begin position="319"/>
        <end position="341"/>
    </location>
</feature>
<evidence type="ECO:0000256" key="1">
    <source>
        <dbReference type="SAM" id="MobiDB-lite"/>
    </source>
</evidence>
<dbReference type="SMART" id="SM00535">
    <property type="entry name" value="RIBOc"/>
    <property type="match status" value="1"/>
</dbReference>
<reference evidence="3" key="2">
    <citation type="submission" date="2024-01" db="EMBL/GenBank/DDBJ databases">
        <title>Comparative genomics of Cryptococcus and Kwoniella reveals pathogenesis evolution and contrasting modes of karyotype evolution via chromosome fusion or intercentromeric recombination.</title>
        <authorList>
            <person name="Coelho M.A."/>
            <person name="David-Palma M."/>
            <person name="Shea T."/>
            <person name="Bowers K."/>
            <person name="McGinley-Smith S."/>
            <person name="Mohammad A.W."/>
            <person name="Gnirke A."/>
            <person name="Yurkov A.M."/>
            <person name="Nowrousian M."/>
            <person name="Sun S."/>
            <person name="Cuomo C.A."/>
            <person name="Heitman J."/>
        </authorList>
    </citation>
    <scope>NUCLEOTIDE SEQUENCE</scope>
    <source>
        <strain evidence="3">CBS 12478</strain>
    </source>
</reference>
<gene>
    <name evidence="3" type="ORF">CI109_103064</name>
</gene>
<feature type="compositionally biased region" description="Polar residues" evidence="1">
    <location>
        <begin position="381"/>
        <end position="390"/>
    </location>
</feature>
<evidence type="ECO:0000313" key="4">
    <source>
        <dbReference type="Proteomes" id="UP000322225"/>
    </source>
</evidence>
<dbReference type="InterPro" id="IPR036389">
    <property type="entry name" value="RNase_III_sf"/>
</dbReference>
<reference evidence="3" key="1">
    <citation type="submission" date="2017-08" db="EMBL/GenBank/DDBJ databases">
        <authorList>
            <person name="Cuomo C."/>
            <person name="Billmyre B."/>
            <person name="Heitman J."/>
        </authorList>
    </citation>
    <scope>NUCLEOTIDE SEQUENCE</scope>
    <source>
        <strain evidence="3">CBS 12478</strain>
    </source>
</reference>
<dbReference type="Proteomes" id="UP000322225">
    <property type="component" value="Chromosome 5"/>
</dbReference>
<protein>
    <recommendedName>
        <fullName evidence="2">RNase III domain-containing protein</fullName>
    </recommendedName>
</protein>
<dbReference type="RefSeq" id="XP_031864342.2">
    <property type="nucleotide sequence ID" value="XM_032001452.2"/>
</dbReference>
<dbReference type="KEGG" id="ksn:43585556"/>